<dbReference type="Proteomes" id="UP000634136">
    <property type="component" value="Unassembled WGS sequence"/>
</dbReference>
<keyword evidence="3" id="KW-1185">Reference proteome</keyword>
<reference evidence="2" key="1">
    <citation type="submission" date="2020-09" db="EMBL/GenBank/DDBJ databases">
        <title>Genome-Enabled Discovery of Anthraquinone Biosynthesis in Senna tora.</title>
        <authorList>
            <person name="Kang S.-H."/>
            <person name="Pandey R.P."/>
            <person name="Lee C.-M."/>
            <person name="Sim J.-S."/>
            <person name="Jeong J.-T."/>
            <person name="Choi B.-S."/>
            <person name="Jung M."/>
            <person name="Ginzburg D."/>
            <person name="Zhao K."/>
            <person name="Won S.Y."/>
            <person name="Oh T.-J."/>
            <person name="Yu Y."/>
            <person name="Kim N.-H."/>
            <person name="Lee O.R."/>
            <person name="Lee T.-H."/>
            <person name="Bashyal P."/>
            <person name="Kim T.-S."/>
            <person name="Lee W.-H."/>
            <person name="Kawkins C."/>
            <person name="Kim C.-K."/>
            <person name="Kim J.S."/>
            <person name="Ahn B.O."/>
            <person name="Rhee S.Y."/>
            <person name="Sohng J.K."/>
        </authorList>
    </citation>
    <scope>NUCLEOTIDE SEQUENCE</scope>
    <source>
        <tissue evidence="2">Leaf</tissue>
    </source>
</reference>
<protein>
    <submittedName>
        <fullName evidence="2">Putative EF-hand domain pair protein</fullName>
    </submittedName>
</protein>
<dbReference type="AlphaFoldDB" id="A0A834TAV1"/>
<sequence length="101" mass="11778">MVQPDPIGEDRRPEIWIMTEKEVRDMVDTVCRKKEGNVNVTVREEELKMILKRIGSSWAAFRAFRCLQYADTNKDGQISGAEIDKLVAYILKWQATKLNKY</sequence>
<evidence type="ECO:0000256" key="1">
    <source>
        <dbReference type="ARBA" id="ARBA00022837"/>
    </source>
</evidence>
<dbReference type="InterPro" id="IPR011992">
    <property type="entry name" value="EF-hand-dom_pair"/>
</dbReference>
<dbReference type="PROSITE" id="PS00018">
    <property type="entry name" value="EF_HAND_1"/>
    <property type="match status" value="1"/>
</dbReference>
<dbReference type="OrthoDB" id="1337600at2759"/>
<organism evidence="2 3">
    <name type="scientific">Senna tora</name>
    <dbReference type="NCBI Taxonomy" id="362788"/>
    <lineage>
        <taxon>Eukaryota</taxon>
        <taxon>Viridiplantae</taxon>
        <taxon>Streptophyta</taxon>
        <taxon>Embryophyta</taxon>
        <taxon>Tracheophyta</taxon>
        <taxon>Spermatophyta</taxon>
        <taxon>Magnoliopsida</taxon>
        <taxon>eudicotyledons</taxon>
        <taxon>Gunneridae</taxon>
        <taxon>Pentapetalae</taxon>
        <taxon>rosids</taxon>
        <taxon>fabids</taxon>
        <taxon>Fabales</taxon>
        <taxon>Fabaceae</taxon>
        <taxon>Caesalpinioideae</taxon>
        <taxon>Cassia clade</taxon>
        <taxon>Senna</taxon>
    </lineage>
</organism>
<gene>
    <name evidence="2" type="ORF">G2W53_031471</name>
</gene>
<keyword evidence="1" id="KW-0106">Calcium</keyword>
<evidence type="ECO:0000313" key="3">
    <source>
        <dbReference type="Proteomes" id="UP000634136"/>
    </source>
</evidence>
<dbReference type="EMBL" id="JAAIUW010000009">
    <property type="protein sequence ID" value="KAF7817502.1"/>
    <property type="molecule type" value="Genomic_DNA"/>
</dbReference>
<dbReference type="InterPro" id="IPR018247">
    <property type="entry name" value="EF_Hand_1_Ca_BS"/>
</dbReference>
<dbReference type="Gene3D" id="1.10.238.10">
    <property type="entry name" value="EF-hand"/>
    <property type="match status" value="1"/>
</dbReference>
<dbReference type="SUPFAM" id="SSF47473">
    <property type="entry name" value="EF-hand"/>
    <property type="match status" value="1"/>
</dbReference>
<name>A0A834TAV1_9FABA</name>
<comment type="caution">
    <text evidence="2">The sequence shown here is derived from an EMBL/GenBank/DDBJ whole genome shotgun (WGS) entry which is preliminary data.</text>
</comment>
<proteinExistence type="predicted"/>
<accession>A0A834TAV1</accession>
<evidence type="ECO:0000313" key="2">
    <source>
        <dbReference type="EMBL" id="KAF7817502.1"/>
    </source>
</evidence>